<evidence type="ECO:0000313" key="3">
    <source>
        <dbReference type="EMBL" id="RED54026.1"/>
    </source>
</evidence>
<accession>A0A3D9HYP1</accession>
<dbReference type="Gene3D" id="3.40.190.10">
    <property type="entry name" value="Periplasmic binding protein-like II"/>
    <property type="match status" value="2"/>
</dbReference>
<dbReference type="PANTHER" id="PTHR35936:SF25">
    <property type="entry name" value="ABC TRANSPORTER SUBSTRATE-BINDING PROTEIN"/>
    <property type="match status" value="1"/>
</dbReference>
<evidence type="ECO:0000259" key="2">
    <source>
        <dbReference type="Pfam" id="PF00497"/>
    </source>
</evidence>
<feature type="domain" description="Solute-binding protein family 3/N-terminal" evidence="2">
    <location>
        <begin position="24"/>
        <end position="238"/>
    </location>
</feature>
<protein>
    <submittedName>
        <fullName evidence="3">Amino acid ABC transporter substrate-binding protein (PAAT family)</fullName>
    </submittedName>
</protein>
<gene>
    <name evidence="3" type="ORF">DFP90_101827</name>
</gene>
<organism evidence="3 4">
    <name type="scientific">Aestuariispira insulae</name>
    <dbReference type="NCBI Taxonomy" id="1461337"/>
    <lineage>
        <taxon>Bacteria</taxon>
        <taxon>Pseudomonadati</taxon>
        <taxon>Pseudomonadota</taxon>
        <taxon>Alphaproteobacteria</taxon>
        <taxon>Rhodospirillales</taxon>
        <taxon>Kiloniellaceae</taxon>
        <taxon>Aestuariispira</taxon>
    </lineage>
</organism>
<name>A0A3D9HYP1_9PROT</name>
<evidence type="ECO:0000256" key="1">
    <source>
        <dbReference type="ARBA" id="ARBA00022729"/>
    </source>
</evidence>
<dbReference type="AlphaFoldDB" id="A0A3D9HYP1"/>
<dbReference type="EMBL" id="QRDW01000001">
    <property type="protein sequence ID" value="RED54026.1"/>
    <property type="molecule type" value="Genomic_DNA"/>
</dbReference>
<reference evidence="3 4" key="1">
    <citation type="submission" date="2018-07" db="EMBL/GenBank/DDBJ databases">
        <title>Genomic Encyclopedia of Type Strains, Phase III (KMG-III): the genomes of soil and plant-associated and newly described type strains.</title>
        <authorList>
            <person name="Whitman W."/>
        </authorList>
    </citation>
    <scope>NUCLEOTIDE SEQUENCE [LARGE SCALE GENOMIC DNA]</scope>
    <source>
        <strain evidence="3 4">CECT 8488</strain>
    </source>
</reference>
<keyword evidence="4" id="KW-1185">Reference proteome</keyword>
<sequence length="252" mass="28961">MCLSILVATAAQGADQARTITISTGEYPPYASKEFVHFGLVPRIVSEAFASENIEVEYRFFPWARSYELSRDGMVDATAYWYYSKERQADHIYSDPLFEDVIVWFHRKDLDFQWKKLGDLTDYRIGAVNGYTYTPEFYALIKQGILSVEFVNRDQLNYRKLVGDRIDAFPETLDTGLYYIQSNLTPAQAAHITYHPQPFSKKRTFLLAPRIKPESAELIRAFNRGLARLIADGRFQQFISESRLGGSLPPIN</sequence>
<dbReference type="RefSeq" id="WP_181905177.1">
    <property type="nucleotide sequence ID" value="NZ_QRDW01000001.1"/>
</dbReference>
<dbReference type="PANTHER" id="PTHR35936">
    <property type="entry name" value="MEMBRANE-BOUND LYTIC MUREIN TRANSGLYCOSYLASE F"/>
    <property type="match status" value="1"/>
</dbReference>
<dbReference type="Proteomes" id="UP000256845">
    <property type="component" value="Unassembled WGS sequence"/>
</dbReference>
<dbReference type="Pfam" id="PF00497">
    <property type="entry name" value="SBP_bac_3"/>
    <property type="match status" value="1"/>
</dbReference>
<dbReference type="SUPFAM" id="SSF53850">
    <property type="entry name" value="Periplasmic binding protein-like II"/>
    <property type="match status" value="1"/>
</dbReference>
<comment type="caution">
    <text evidence="3">The sequence shown here is derived from an EMBL/GenBank/DDBJ whole genome shotgun (WGS) entry which is preliminary data.</text>
</comment>
<keyword evidence="1" id="KW-0732">Signal</keyword>
<dbReference type="InterPro" id="IPR001638">
    <property type="entry name" value="Solute-binding_3/MltF_N"/>
</dbReference>
<evidence type="ECO:0000313" key="4">
    <source>
        <dbReference type="Proteomes" id="UP000256845"/>
    </source>
</evidence>
<proteinExistence type="predicted"/>